<evidence type="ECO:0000313" key="4">
    <source>
        <dbReference type="EMBL" id="KRL57730.1"/>
    </source>
</evidence>
<keyword evidence="2" id="KW-0436">Ligase</keyword>
<dbReference type="Gene3D" id="3.40.50.12780">
    <property type="entry name" value="N-terminal domain of ligase-like"/>
    <property type="match status" value="1"/>
</dbReference>
<dbReference type="Pfam" id="PF00501">
    <property type="entry name" value="AMP-binding"/>
    <property type="match status" value="1"/>
</dbReference>
<evidence type="ECO:0000256" key="2">
    <source>
        <dbReference type="ARBA" id="ARBA00022598"/>
    </source>
</evidence>
<accession>A0A0R1RU61</accession>
<dbReference type="Proteomes" id="UP000051697">
    <property type="component" value="Unassembled WGS sequence"/>
</dbReference>
<comment type="caution">
    <text evidence="4">The sequence shown here is derived from an EMBL/GenBank/DDBJ whole genome shotgun (WGS) entry which is preliminary data.</text>
</comment>
<dbReference type="PANTHER" id="PTHR43201">
    <property type="entry name" value="ACYL-COA SYNTHETASE"/>
    <property type="match status" value="1"/>
</dbReference>
<dbReference type="PANTHER" id="PTHR43201:SF5">
    <property type="entry name" value="MEDIUM-CHAIN ACYL-COA LIGASE ACSF2, MITOCHONDRIAL"/>
    <property type="match status" value="1"/>
</dbReference>
<dbReference type="SUPFAM" id="SSF56801">
    <property type="entry name" value="Acetyl-CoA synthetase-like"/>
    <property type="match status" value="1"/>
</dbReference>
<reference evidence="4 5" key="1">
    <citation type="journal article" date="2015" name="Genome Announc.">
        <title>Expanding the biotechnology potential of lactobacilli through comparative genomics of 213 strains and associated genera.</title>
        <authorList>
            <person name="Sun Z."/>
            <person name="Harris H.M."/>
            <person name="McCann A."/>
            <person name="Guo C."/>
            <person name="Argimon S."/>
            <person name="Zhang W."/>
            <person name="Yang X."/>
            <person name="Jeffery I.B."/>
            <person name="Cooney J.C."/>
            <person name="Kagawa T.F."/>
            <person name="Liu W."/>
            <person name="Song Y."/>
            <person name="Salvetti E."/>
            <person name="Wrobel A."/>
            <person name="Rasinkangas P."/>
            <person name="Parkhill J."/>
            <person name="Rea M.C."/>
            <person name="O'Sullivan O."/>
            <person name="Ritari J."/>
            <person name="Douillard F.P."/>
            <person name="Paul Ross R."/>
            <person name="Yang R."/>
            <person name="Briner A.E."/>
            <person name="Felis G.E."/>
            <person name="de Vos W.M."/>
            <person name="Barrangou R."/>
            <person name="Klaenhammer T.R."/>
            <person name="Caufield P.W."/>
            <person name="Cui Y."/>
            <person name="Zhang H."/>
            <person name="O'Toole P.W."/>
        </authorList>
    </citation>
    <scope>NUCLEOTIDE SEQUENCE [LARGE SCALE GENOMIC DNA]</scope>
    <source>
        <strain evidence="4 5">DSM 15707</strain>
    </source>
</reference>
<name>A0A0R1RU61_9LACO</name>
<evidence type="ECO:0000256" key="1">
    <source>
        <dbReference type="ARBA" id="ARBA00006432"/>
    </source>
</evidence>
<keyword evidence="5" id="KW-1185">Reference proteome</keyword>
<dbReference type="OrthoDB" id="9778383at2"/>
<dbReference type="EMBL" id="AZFE01000003">
    <property type="protein sequence ID" value="KRL57730.1"/>
    <property type="molecule type" value="Genomic_DNA"/>
</dbReference>
<evidence type="ECO:0000259" key="3">
    <source>
        <dbReference type="Pfam" id="PF00501"/>
    </source>
</evidence>
<sequence>MEGTMENVLTRIKNHDSSLIAIQVLHDGKLLQKSYGELLNDIKNFGGVLKENKFNHKQIGIIGKNSYQWIVAYFAIITSGNIAVPLDETSIENDFQTVTNNIDFLCIDSDFVTQSIKKSGILYSLLNYETFPETKSLIDPVTDNDSLSTLLFTSGTTGKRKGVIVTNNMRTISVDNTVAMAQLNKDVNYHIYKIINLVTNII</sequence>
<dbReference type="GO" id="GO:0031956">
    <property type="term" value="F:medium-chain fatty acid-CoA ligase activity"/>
    <property type="evidence" value="ECO:0007669"/>
    <property type="project" value="TreeGrafter"/>
</dbReference>
<evidence type="ECO:0000313" key="5">
    <source>
        <dbReference type="Proteomes" id="UP000051697"/>
    </source>
</evidence>
<comment type="similarity">
    <text evidence="1">Belongs to the ATP-dependent AMP-binding enzyme family.</text>
</comment>
<feature type="domain" description="AMP-dependent synthetase/ligase" evidence="3">
    <location>
        <begin position="32"/>
        <end position="177"/>
    </location>
</feature>
<dbReference type="InterPro" id="IPR000873">
    <property type="entry name" value="AMP-dep_synth/lig_dom"/>
</dbReference>
<dbReference type="GO" id="GO:0006631">
    <property type="term" value="P:fatty acid metabolic process"/>
    <property type="evidence" value="ECO:0007669"/>
    <property type="project" value="TreeGrafter"/>
</dbReference>
<organism evidence="4 5">
    <name type="scientific">Paucilactobacillus oligofermentans DSM 15707 = LMG 22743</name>
    <dbReference type="NCBI Taxonomy" id="1423778"/>
    <lineage>
        <taxon>Bacteria</taxon>
        <taxon>Bacillati</taxon>
        <taxon>Bacillota</taxon>
        <taxon>Bacilli</taxon>
        <taxon>Lactobacillales</taxon>
        <taxon>Lactobacillaceae</taxon>
        <taxon>Paucilactobacillus</taxon>
    </lineage>
</organism>
<protein>
    <recommendedName>
        <fullName evidence="3">AMP-dependent synthetase/ligase domain-containing protein</fullName>
    </recommendedName>
</protein>
<dbReference type="PATRIC" id="fig|1423778.4.peg.217"/>
<dbReference type="STRING" id="1423778.FC70_GL000200"/>
<gene>
    <name evidence="4" type="ORF">FC70_GL000200</name>
</gene>
<proteinExistence type="inferred from homology"/>
<dbReference type="AlphaFoldDB" id="A0A0R1RU61"/>
<dbReference type="InterPro" id="IPR042099">
    <property type="entry name" value="ANL_N_sf"/>
</dbReference>